<proteinExistence type="predicted"/>
<organism evidence="1 2">
    <name type="scientific">Sphingobacterium allocomposti</name>
    <dbReference type="NCBI Taxonomy" id="415956"/>
    <lineage>
        <taxon>Bacteria</taxon>
        <taxon>Pseudomonadati</taxon>
        <taxon>Bacteroidota</taxon>
        <taxon>Sphingobacteriia</taxon>
        <taxon>Sphingobacteriales</taxon>
        <taxon>Sphingobacteriaceae</taxon>
        <taxon>Sphingobacterium</taxon>
    </lineage>
</organism>
<accession>A0A5S5DPZ0</accession>
<dbReference type="Proteomes" id="UP000325105">
    <property type="component" value="Unassembled WGS sequence"/>
</dbReference>
<dbReference type="EMBL" id="VNHX01000002">
    <property type="protein sequence ID" value="TYP97744.1"/>
    <property type="molecule type" value="Genomic_DNA"/>
</dbReference>
<gene>
    <name evidence="1" type="ORF">BC792_102166</name>
</gene>
<sequence length="38" mass="4296">MHNGLILKNLMNINKKLKIVDESSPLRKMYQGSLSPAI</sequence>
<reference evidence="1 2" key="1">
    <citation type="submission" date="2019-07" db="EMBL/GenBank/DDBJ databases">
        <title>Genomic Encyclopedia of Archaeal and Bacterial Type Strains, Phase II (KMG-II): from individual species to whole genera.</title>
        <authorList>
            <person name="Goeker M."/>
        </authorList>
    </citation>
    <scope>NUCLEOTIDE SEQUENCE [LARGE SCALE GENOMIC DNA]</scope>
    <source>
        <strain evidence="1 2">DSM 18850</strain>
    </source>
</reference>
<evidence type="ECO:0000313" key="1">
    <source>
        <dbReference type="EMBL" id="TYP97744.1"/>
    </source>
</evidence>
<comment type="caution">
    <text evidence="1">The sequence shown here is derived from an EMBL/GenBank/DDBJ whole genome shotgun (WGS) entry which is preliminary data.</text>
</comment>
<keyword evidence="2" id="KW-1185">Reference proteome</keyword>
<evidence type="ECO:0000313" key="2">
    <source>
        <dbReference type="Proteomes" id="UP000325105"/>
    </source>
</evidence>
<name>A0A5S5DPZ0_9SPHI</name>
<protein>
    <submittedName>
        <fullName evidence="1">Uncharacterized protein</fullName>
    </submittedName>
</protein>
<dbReference type="AlphaFoldDB" id="A0A5S5DPZ0"/>